<accession>A0A9W7DRZ2</accession>
<dbReference type="EMBL" id="BLQM01000030">
    <property type="protein sequence ID" value="GMH52983.1"/>
    <property type="molecule type" value="Genomic_DNA"/>
</dbReference>
<feature type="region of interest" description="Disordered" evidence="1">
    <location>
        <begin position="1"/>
        <end position="36"/>
    </location>
</feature>
<evidence type="ECO:0000313" key="2">
    <source>
        <dbReference type="EMBL" id="GMH52983.1"/>
    </source>
</evidence>
<evidence type="ECO:0000256" key="1">
    <source>
        <dbReference type="SAM" id="MobiDB-lite"/>
    </source>
</evidence>
<sequence length="107" mass="12464">MKKQWDKQREKNKKQMEEVNTKMENMKLQHGEEISDIQLQVNEQKENAKKWREEADALAKSAKETAEQAKSVKNEADRIQKELDAQRLEVEAIKKRAEAADASRAVQ</sequence>
<protein>
    <submittedName>
        <fullName evidence="2">Uncharacterized protein</fullName>
    </submittedName>
</protein>
<organism evidence="2 3">
    <name type="scientific">Triparma laevis f. inornata</name>
    <dbReference type="NCBI Taxonomy" id="1714386"/>
    <lineage>
        <taxon>Eukaryota</taxon>
        <taxon>Sar</taxon>
        <taxon>Stramenopiles</taxon>
        <taxon>Ochrophyta</taxon>
        <taxon>Bolidophyceae</taxon>
        <taxon>Parmales</taxon>
        <taxon>Triparmaceae</taxon>
        <taxon>Triparma</taxon>
    </lineage>
</organism>
<feature type="region of interest" description="Disordered" evidence="1">
    <location>
        <begin position="53"/>
        <end position="75"/>
    </location>
</feature>
<dbReference type="AlphaFoldDB" id="A0A9W7DRZ2"/>
<dbReference type="Proteomes" id="UP001162640">
    <property type="component" value="Unassembled WGS sequence"/>
</dbReference>
<proteinExistence type="predicted"/>
<evidence type="ECO:0000313" key="3">
    <source>
        <dbReference type="Proteomes" id="UP001162640"/>
    </source>
</evidence>
<reference evidence="3" key="1">
    <citation type="journal article" date="2023" name="Commun. Biol.">
        <title>Genome analysis of Parmales, the sister group of diatoms, reveals the evolutionary specialization of diatoms from phago-mixotrophs to photoautotrophs.</title>
        <authorList>
            <person name="Ban H."/>
            <person name="Sato S."/>
            <person name="Yoshikawa S."/>
            <person name="Yamada K."/>
            <person name="Nakamura Y."/>
            <person name="Ichinomiya M."/>
            <person name="Sato N."/>
            <person name="Blanc-Mathieu R."/>
            <person name="Endo H."/>
            <person name="Kuwata A."/>
            <person name="Ogata H."/>
        </authorList>
    </citation>
    <scope>NUCLEOTIDE SEQUENCE [LARGE SCALE GENOMIC DNA]</scope>
</reference>
<gene>
    <name evidence="2" type="ORF">TL16_g01351</name>
</gene>
<comment type="caution">
    <text evidence="2">The sequence shown here is derived from an EMBL/GenBank/DDBJ whole genome shotgun (WGS) entry which is preliminary data.</text>
</comment>
<name>A0A9W7DRZ2_9STRA</name>
<feature type="compositionally biased region" description="Basic and acidic residues" evidence="1">
    <location>
        <begin position="1"/>
        <end position="33"/>
    </location>
</feature>